<feature type="region of interest" description="Disordered" evidence="9">
    <location>
        <begin position="80"/>
        <end position="157"/>
    </location>
</feature>
<name>A0A0J9S7S3_PLAVI</name>
<keyword evidence="7 8" id="KW-0539">Nucleus</keyword>
<dbReference type="InterPro" id="IPR027238">
    <property type="entry name" value="RuvB-like"/>
</dbReference>
<dbReference type="FunFam" id="2.40.50.360:FF:000001">
    <property type="entry name" value="RuvB-like helicase"/>
    <property type="match status" value="1"/>
</dbReference>
<dbReference type="InterPro" id="IPR027417">
    <property type="entry name" value="P-loop_NTPase"/>
</dbReference>
<evidence type="ECO:0000313" key="11">
    <source>
        <dbReference type="EMBL" id="KMZ78042.1"/>
    </source>
</evidence>
<comment type="subcellular location">
    <subcellularLocation>
        <location evidence="1">Nucleus</location>
    </subcellularLocation>
</comment>
<proteinExistence type="inferred from homology"/>
<dbReference type="InterPro" id="IPR003593">
    <property type="entry name" value="AAA+_ATPase"/>
</dbReference>
<dbReference type="OrthoDB" id="10060499at2759"/>
<dbReference type="Proteomes" id="UP000053562">
    <property type="component" value="Unassembled WGS sequence"/>
</dbReference>
<evidence type="ECO:0000256" key="5">
    <source>
        <dbReference type="ARBA" id="ARBA00022806"/>
    </source>
</evidence>
<feature type="compositionally biased region" description="Polar residues" evidence="9">
    <location>
        <begin position="98"/>
        <end position="114"/>
    </location>
</feature>
<evidence type="ECO:0000256" key="7">
    <source>
        <dbReference type="ARBA" id="ARBA00023242"/>
    </source>
</evidence>
<feature type="domain" description="AAA+ ATPase" evidence="10">
    <location>
        <begin position="195"/>
        <end position="492"/>
    </location>
</feature>
<dbReference type="GO" id="GO:0003678">
    <property type="term" value="F:DNA helicase activity"/>
    <property type="evidence" value="ECO:0007669"/>
    <property type="project" value="UniProtKB-EC"/>
</dbReference>
<keyword evidence="3 8" id="KW-0547">Nucleotide-binding</keyword>
<comment type="similarity">
    <text evidence="2 8">Belongs to the RuvB family.</text>
</comment>
<dbReference type="InterPro" id="IPR041048">
    <property type="entry name" value="RuvB-like_C"/>
</dbReference>
<keyword evidence="5 8" id="KW-0347">Helicase</keyword>
<evidence type="ECO:0000256" key="1">
    <source>
        <dbReference type="ARBA" id="ARBA00004123"/>
    </source>
</evidence>
<gene>
    <name evidence="11" type="ORF">PVIIG_00729</name>
</gene>
<dbReference type="InterPro" id="IPR010339">
    <property type="entry name" value="TIP49_P-loop"/>
</dbReference>
<evidence type="ECO:0000256" key="4">
    <source>
        <dbReference type="ARBA" id="ARBA00022801"/>
    </source>
</evidence>
<keyword evidence="8" id="KW-0804">Transcription</keyword>
<protein>
    <recommendedName>
        <fullName evidence="8">RuvB-like helicase</fullName>
        <ecNumber evidence="8">3.6.4.12</ecNumber>
    </recommendedName>
</protein>
<evidence type="ECO:0000313" key="12">
    <source>
        <dbReference type="Proteomes" id="UP000053562"/>
    </source>
</evidence>
<dbReference type="GO" id="GO:0005524">
    <property type="term" value="F:ATP binding"/>
    <property type="evidence" value="ECO:0007669"/>
    <property type="project" value="UniProtKB-KW"/>
</dbReference>
<dbReference type="SMART" id="SM00382">
    <property type="entry name" value="AAA"/>
    <property type="match status" value="1"/>
</dbReference>
<evidence type="ECO:0000256" key="8">
    <source>
        <dbReference type="RuleBase" id="RU363048"/>
    </source>
</evidence>
<dbReference type="Gene3D" id="3.40.50.300">
    <property type="entry name" value="P-loop containing nucleotide triphosphate hydrolases"/>
    <property type="match status" value="1"/>
</dbReference>
<dbReference type="GO" id="GO:0005634">
    <property type="term" value="C:nucleus"/>
    <property type="evidence" value="ECO:0007669"/>
    <property type="project" value="UniProtKB-SubCell"/>
</dbReference>
<accession>A0A0J9S7S3</accession>
<dbReference type="EMBL" id="KQ234376">
    <property type="protein sequence ID" value="KMZ78042.1"/>
    <property type="molecule type" value="Genomic_DNA"/>
</dbReference>
<dbReference type="FunFam" id="1.10.8.60:FF:000010">
    <property type="entry name" value="RuvB-like helicase"/>
    <property type="match status" value="1"/>
</dbReference>
<dbReference type="InterPro" id="IPR012340">
    <property type="entry name" value="NA-bd_OB-fold"/>
</dbReference>
<keyword evidence="4 8" id="KW-0378">Hydrolase</keyword>
<dbReference type="Pfam" id="PF17856">
    <property type="entry name" value="TIP49_C"/>
    <property type="match status" value="1"/>
</dbReference>
<dbReference type="GO" id="GO:0016887">
    <property type="term" value="F:ATP hydrolysis activity"/>
    <property type="evidence" value="ECO:0007669"/>
    <property type="project" value="RHEA"/>
</dbReference>
<comment type="catalytic activity">
    <reaction evidence="8">
        <text>ATP + H2O = ADP + phosphate + H(+)</text>
        <dbReference type="Rhea" id="RHEA:13065"/>
        <dbReference type="ChEBI" id="CHEBI:15377"/>
        <dbReference type="ChEBI" id="CHEBI:15378"/>
        <dbReference type="ChEBI" id="CHEBI:30616"/>
        <dbReference type="ChEBI" id="CHEBI:43474"/>
        <dbReference type="ChEBI" id="CHEBI:456216"/>
        <dbReference type="EC" id="3.6.4.12"/>
    </reaction>
</comment>
<sequence>MRCVIEAVLTLHPFCITIHRVRSTYEALFQSPPSTLLLPKMNIIESNREKERISLHSHISGLGLDADGFVQDLNFEQKKGKGGKMGLGGQPNGQLNGVTNGQPNGQPNGATNGHVNADGALCNEFTGDGMGGEQEMKANSAPNGYAHTNGECTNPQEESDEEVFRNFYNCKGMIGQKKAREAAGIFINLIKEKNICKCLLLAGPSGSGKTAIAIAISKEISEDSIPFCIFNASQVYSCEVKKTEILTQYIRKSIGVKIKETKEVFEGEVIKIEPFYDDTYEEKKISYVHITLKTLKEQKKIKIHSSIYENIVKEKIQEKDVIYIESHSGLVKRVGKCSLYEDMFDIETDTFVDMPRGNVHKKKNIIQNVTLYDLDISNVQPKDNILNFLQNSKSKKTEITDKLRNEINKIVYKYVDQGIAQIVPGVLFIDEVHMLDIECFTYLNRTLESNLAPIVILATNRGICNIKGTNIISAHGIPVDLLDRIIIVKTMLYNKEEILQVLKLRCKFEKIKIENEALNYLADIGIQCSLRYAIQLLTPAKILSKRKGKKRINKSIVEIVSSIFFDTKRSTQLLLDDKNKYLY</sequence>
<evidence type="ECO:0000256" key="3">
    <source>
        <dbReference type="ARBA" id="ARBA00022741"/>
    </source>
</evidence>
<dbReference type="InterPro" id="IPR042487">
    <property type="entry name" value="RuvBL1/2_DNA/RNA_bd_dom"/>
</dbReference>
<dbReference type="PANTHER" id="PTHR11093">
    <property type="entry name" value="RUVB-RELATED REPTIN AND PONTIN"/>
    <property type="match status" value="1"/>
</dbReference>
<evidence type="ECO:0000259" key="10">
    <source>
        <dbReference type="SMART" id="SM00382"/>
    </source>
</evidence>
<organism evidence="11 12">
    <name type="scientific">Plasmodium vivax India VII</name>
    <dbReference type="NCBI Taxonomy" id="1077284"/>
    <lineage>
        <taxon>Eukaryota</taxon>
        <taxon>Sar</taxon>
        <taxon>Alveolata</taxon>
        <taxon>Apicomplexa</taxon>
        <taxon>Aconoidasida</taxon>
        <taxon>Haemosporida</taxon>
        <taxon>Plasmodiidae</taxon>
        <taxon>Plasmodium</taxon>
        <taxon>Plasmodium (Plasmodium)</taxon>
    </lineage>
</organism>
<reference evidence="11 12" key="1">
    <citation type="submission" date="2011-08" db="EMBL/GenBank/DDBJ databases">
        <title>The Genome Sequence of Plasmodium vivax India VII.</title>
        <authorList>
            <consortium name="The Broad Institute Genome Sequencing Platform"/>
            <consortium name="The Broad Institute Genome Sequencing Center for Infectious Disease"/>
            <person name="Neafsey D."/>
            <person name="Carlton J."/>
            <person name="Barnwell J."/>
            <person name="Collins W."/>
            <person name="Escalante A."/>
            <person name="Mullikin J."/>
            <person name="Saul A."/>
            <person name="Guigo R."/>
            <person name="Camara F."/>
            <person name="Young S.K."/>
            <person name="Zeng Q."/>
            <person name="Gargeya S."/>
            <person name="Fitzgerald M."/>
            <person name="Haas B."/>
            <person name="Abouelleil A."/>
            <person name="Alvarado L."/>
            <person name="Arachchi H.M."/>
            <person name="Berlin A."/>
            <person name="Brown A."/>
            <person name="Chapman S.B."/>
            <person name="Chen Z."/>
            <person name="Dunbar C."/>
            <person name="Freedman E."/>
            <person name="Gearin G."/>
            <person name="Gellesch M."/>
            <person name="Goldberg J."/>
            <person name="Griggs A."/>
            <person name="Gujja S."/>
            <person name="Heiman D."/>
            <person name="Howarth C."/>
            <person name="Larson L."/>
            <person name="Lui A."/>
            <person name="MacDonald P.J.P."/>
            <person name="Montmayeur A."/>
            <person name="Murphy C."/>
            <person name="Neiman D."/>
            <person name="Pearson M."/>
            <person name="Priest M."/>
            <person name="Roberts A."/>
            <person name="Saif S."/>
            <person name="Shea T."/>
            <person name="Shenoy N."/>
            <person name="Sisk P."/>
            <person name="Stolte C."/>
            <person name="Sykes S."/>
            <person name="Wortman J."/>
            <person name="Nusbaum C."/>
            <person name="Birren B."/>
        </authorList>
    </citation>
    <scope>NUCLEOTIDE SEQUENCE [LARGE SCALE GENOMIC DNA]</scope>
    <source>
        <strain evidence="11 12">India VII</strain>
    </source>
</reference>
<dbReference type="SUPFAM" id="SSF52540">
    <property type="entry name" value="P-loop containing nucleoside triphosphate hydrolases"/>
    <property type="match status" value="1"/>
</dbReference>
<dbReference type="CDD" id="cd00009">
    <property type="entry name" value="AAA"/>
    <property type="match status" value="1"/>
</dbReference>
<keyword evidence="8" id="KW-0805">Transcription regulation</keyword>
<dbReference type="EC" id="3.6.4.12" evidence="8"/>
<keyword evidence="6 8" id="KW-0067">ATP-binding</keyword>
<evidence type="ECO:0000256" key="6">
    <source>
        <dbReference type="ARBA" id="ARBA00022840"/>
    </source>
</evidence>
<dbReference type="Pfam" id="PF06068">
    <property type="entry name" value="TIP49"/>
    <property type="match status" value="1"/>
</dbReference>
<dbReference type="SUPFAM" id="SSF50249">
    <property type="entry name" value="Nucleic acid-binding proteins"/>
    <property type="match status" value="1"/>
</dbReference>
<dbReference type="Gene3D" id="2.40.50.360">
    <property type="entry name" value="RuvB-like helicase, domain II"/>
    <property type="match status" value="1"/>
</dbReference>
<dbReference type="Gene3D" id="1.10.8.60">
    <property type="match status" value="1"/>
</dbReference>
<dbReference type="AlphaFoldDB" id="A0A0J9S7S3"/>
<evidence type="ECO:0000256" key="2">
    <source>
        <dbReference type="ARBA" id="ARBA00007519"/>
    </source>
</evidence>
<evidence type="ECO:0000256" key="9">
    <source>
        <dbReference type="SAM" id="MobiDB-lite"/>
    </source>
</evidence>